<dbReference type="RefSeq" id="WP_013058197.1">
    <property type="nucleotide sequence ID" value="NZ_CP041519.1"/>
</dbReference>
<comment type="caution">
    <text evidence="1">The sequence shown here is derived from an EMBL/GenBank/DDBJ whole genome shotgun (WGS) entry which is preliminary data.</text>
</comment>
<evidence type="ECO:0000313" key="1">
    <source>
        <dbReference type="EMBL" id="MBA9037127.1"/>
    </source>
</evidence>
<dbReference type="EMBL" id="JACJHT010000001">
    <property type="protein sequence ID" value="MBA9037127.1"/>
    <property type="molecule type" value="Genomic_DNA"/>
</dbReference>
<sequence length="56" mass="6656">MRYYYSEEVKLLLMDGSNQTVELIYNSDAQPFLLPLLGPRPPFYVNPRYEKYLPVL</sequence>
<reference evidence="1" key="1">
    <citation type="submission" date="2020-08" db="EMBL/GenBank/DDBJ databases">
        <title>Functional genomics of gut bacteria from endangered species of beetles.</title>
        <authorList>
            <person name="Carlos-Shanley C."/>
        </authorList>
    </citation>
    <scope>NUCLEOTIDE SEQUENCE [LARGE SCALE GENOMIC DNA]</scope>
    <source>
        <strain evidence="1">S00060</strain>
    </source>
</reference>
<protein>
    <submittedName>
        <fullName evidence="1">Uncharacterized protein</fullName>
    </submittedName>
</protein>
<gene>
    <name evidence="1" type="ORF">HNP21_000216</name>
</gene>
<accession>A0A7W3RCW1</accession>
<name>A0A7W3RCW1_PRIAR</name>
<dbReference type="AlphaFoldDB" id="A0A7W3RCW1"/>
<dbReference type="GeneID" id="64149933"/>
<dbReference type="Proteomes" id="UP000543174">
    <property type="component" value="Unassembled WGS sequence"/>
</dbReference>
<evidence type="ECO:0000313" key="2">
    <source>
        <dbReference type="Proteomes" id="UP000543174"/>
    </source>
</evidence>
<organism evidence="1 2">
    <name type="scientific">Priestia aryabhattai</name>
    <name type="common">Bacillus aryabhattai</name>
    <dbReference type="NCBI Taxonomy" id="412384"/>
    <lineage>
        <taxon>Bacteria</taxon>
        <taxon>Bacillati</taxon>
        <taxon>Bacillota</taxon>
        <taxon>Bacilli</taxon>
        <taxon>Bacillales</taxon>
        <taxon>Bacillaceae</taxon>
        <taxon>Priestia</taxon>
    </lineage>
</organism>
<keyword evidence="2" id="KW-1185">Reference proteome</keyword>
<proteinExistence type="predicted"/>